<organism evidence="1 2">
    <name type="scientific">Pengzhenrongella sicca</name>
    <dbReference type="NCBI Taxonomy" id="2819238"/>
    <lineage>
        <taxon>Bacteria</taxon>
        <taxon>Bacillati</taxon>
        <taxon>Actinomycetota</taxon>
        <taxon>Actinomycetes</taxon>
        <taxon>Micrococcales</taxon>
        <taxon>Pengzhenrongella</taxon>
    </lineage>
</organism>
<dbReference type="Gene3D" id="3.40.50.2000">
    <property type="entry name" value="Glycogen Phosphorylase B"/>
    <property type="match status" value="2"/>
</dbReference>
<keyword evidence="2" id="KW-1185">Reference proteome</keyword>
<dbReference type="AlphaFoldDB" id="A0A8A4ZF65"/>
<dbReference type="RefSeq" id="WP_227423941.1">
    <property type="nucleotide sequence ID" value="NZ_CP071868.1"/>
</dbReference>
<dbReference type="Proteomes" id="UP000663937">
    <property type="component" value="Chromosome"/>
</dbReference>
<dbReference type="EMBL" id="CP071868">
    <property type="protein sequence ID" value="QTE29649.1"/>
    <property type="molecule type" value="Genomic_DNA"/>
</dbReference>
<dbReference type="KEGG" id="psic:J4E96_00875"/>
<protein>
    <recommendedName>
        <fullName evidence="3">Glycosyltransferase</fullName>
    </recommendedName>
</protein>
<name>A0A8A4ZF65_9MICO</name>
<dbReference type="SUPFAM" id="SSF53756">
    <property type="entry name" value="UDP-Glycosyltransferase/glycogen phosphorylase"/>
    <property type="match status" value="1"/>
</dbReference>
<gene>
    <name evidence="1" type="ORF">J4E96_00875</name>
</gene>
<evidence type="ECO:0000313" key="1">
    <source>
        <dbReference type="EMBL" id="QTE29649.1"/>
    </source>
</evidence>
<proteinExistence type="predicted"/>
<evidence type="ECO:0000313" key="2">
    <source>
        <dbReference type="Proteomes" id="UP000663937"/>
    </source>
</evidence>
<accession>A0A8A4ZF65</accession>
<dbReference type="Pfam" id="PF13692">
    <property type="entry name" value="Glyco_trans_1_4"/>
    <property type="match status" value="1"/>
</dbReference>
<evidence type="ECO:0008006" key="3">
    <source>
        <dbReference type="Google" id="ProtNLM"/>
    </source>
</evidence>
<reference evidence="1" key="1">
    <citation type="submission" date="2021-03" db="EMBL/GenBank/DDBJ databases">
        <title>Pengzhenrongella sicca gen. nov., sp. nov., a new member of suborder Micrococcineae isolated from High-Arctic tundra soil.</title>
        <authorList>
            <person name="Peng F."/>
        </authorList>
    </citation>
    <scope>NUCLEOTIDE SEQUENCE</scope>
    <source>
        <strain evidence="1">LRZ-2</strain>
    </source>
</reference>
<sequence>MTSAATSDPGANPFPSMWFDAVRRAGVDARAWSSIGLLVSRPDVVHVHWPEPVFGRVGRSPRRAVVMASRLAALLVAKARGTRVAWTVHNLEPHDQRGDVVGRAGIRLFQRLVDEFWVMSQASGNDVRARFGPGCVTRVITHPAYPVHGPSAPPPERAEVLSFGEVRPYRGFLELVETFAASSTDCSLTLIGAGRDDDYARVLRAAVAGAGNATWLDARLGDEALQEHIRACDVVILNYLQVTNSGAALLALSLDRPVVLPDTPVFRELRDEVGDGWVFLFDTGVLPTIEACLTQERPAPPNLERRTWAGLGVTVRQASTRLRADRTHRLLAPRRLVDAR</sequence>